<evidence type="ECO:0000313" key="14">
    <source>
        <dbReference type="EMBL" id="MBO1320434.1"/>
    </source>
</evidence>
<dbReference type="PANTHER" id="PTHR30069:SF29">
    <property type="entry name" value="HEMOGLOBIN AND HEMOGLOBIN-HAPTOGLOBIN-BINDING PROTEIN 1-RELATED"/>
    <property type="match status" value="1"/>
</dbReference>
<dbReference type="InterPro" id="IPR012910">
    <property type="entry name" value="Plug_dom"/>
</dbReference>
<comment type="similarity">
    <text evidence="10 11">Belongs to the TonB-dependent receptor family.</text>
</comment>
<dbReference type="GO" id="GO:0015344">
    <property type="term" value="F:siderophore uptake transmembrane transporter activity"/>
    <property type="evidence" value="ECO:0007669"/>
    <property type="project" value="TreeGrafter"/>
</dbReference>
<dbReference type="InterPro" id="IPR039426">
    <property type="entry name" value="TonB-dep_rcpt-like"/>
</dbReference>
<dbReference type="SUPFAM" id="SSF56935">
    <property type="entry name" value="Porins"/>
    <property type="match status" value="1"/>
</dbReference>
<evidence type="ECO:0000256" key="7">
    <source>
        <dbReference type="ARBA" id="ARBA00023136"/>
    </source>
</evidence>
<dbReference type="SUPFAM" id="SSF49452">
    <property type="entry name" value="Starch-binding domain-like"/>
    <property type="match status" value="1"/>
</dbReference>
<evidence type="ECO:0000256" key="6">
    <source>
        <dbReference type="ARBA" id="ARBA00023077"/>
    </source>
</evidence>
<evidence type="ECO:0000256" key="1">
    <source>
        <dbReference type="ARBA" id="ARBA00004571"/>
    </source>
</evidence>
<dbReference type="Pfam" id="PF07715">
    <property type="entry name" value="Plug"/>
    <property type="match status" value="1"/>
</dbReference>
<evidence type="ECO:0000313" key="15">
    <source>
        <dbReference type="Proteomes" id="UP000664417"/>
    </source>
</evidence>
<keyword evidence="3 10" id="KW-1134">Transmembrane beta strand</keyword>
<evidence type="ECO:0000256" key="5">
    <source>
        <dbReference type="ARBA" id="ARBA00022729"/>
    </source>
</evidence>
<keyword evidence="9 10" id="KW-0998">Cell outer membrane</keyword>
<evidence type="ECO:0000256" key="8">
    <source>
        <dbReference type="ARBA" id="ARBA00023170"/>
    </source>
</evidence>
<comment type="subcellular location">
    <subcellularLocation>
        <location evidence="1 10">Cell outer membrane</location>
        <topology evidence="1 10">Multi-pass membrane protein</topology>
    </subcellularLocation>
</comment>
<dbReference type="InterPro" id="IPR037066">
    <property type="entry name" value="Plug_dom_sf"/>
</dbReference>
<feature type="domain" description="TonB-dependent receptor plug" evidence="13">
    <location>
        <begin position="127"/>
        <end position="236"/>
    </location>
</feature>
<evidence type="ECO:0000259" key="13">
    <source>
        <dbReference type="Pfam" id="PF07715"/>
    </source>
</evidence>
<dbReference type="Pfam" id="PF13620">
    <property type="entry name" value="CarboxypepD_reg"/>
    <property type="match status" value="1"/>
</dbReference>
<protein>
    <submittedName>
        <fullName evidence="14">TonB-dependent receptor</fullName>
    </submittedName>
</protein>
<dbReference type="PANTHER" id="PTHR30069">
    <property type="entry name" value="TONB-DEPENDENT OUTER MEMBRANE RECEPTOR"/>
    <property type="match status" value="1"/>
</dbReference>
<evidence type="ECO:0000256" key="3">
    <source>
        <dbReference type="ARBA" id="ARBA00022452"/>
    </source>
</evidence>
<keyword evidence="15" id="KW-1185">Reference proteome</keyword>
<reference evidence="14" key="1">
    <citation type="submission" date="2021-03" db="EMBL/GenBank/DDBJ databases">
        <authorList>
            <person name="Wang G."/>
        </authorList>
    </citation>
    <scope>NUCLEOTIDE SEQUENCE</scope>
    <source>
        <strain evidence="14">KCTC 12899</strain>
    </source>
</reference>
<feature type="domain" description="TonB-dependent receptor-like beta-barrel" evidence="12">
    <location>
        <begin position="240"/>
        <end position="634"/>
    </location>
</feature>
<dbReference type="EMBL" id="JAFREP010000017">
    <property type="protein sequence ID" value="MBO1320434.1"/>
    <property type="molecule type" value="Genomic_DNA"/>
</dbReference>
<evidence type="ECO:0000256" key="9">
    <source>
        <dbReference type="ARBA" id="ARBA00023237"/>
    </source>
</evidence>
<accession>A0A8J7QB57</accession>
<gene>
    <name evidence="14" type="ORF">J3U88_18305</name>
</gene>
<feature type="domain" description="TonB-dependent receptor-like beta-barrel" evidence="12">
    <location>
        <begin position="670"/>
        <end position="802"/>
    </location>
</feature>
<dbReference type="Proteomes" id="UP000664417">
    <property type="component" value="Unassembled WGS sequence"/>
</dbReference>
<organism evidence="14 15">
    <name type="scientific">Acanthopleuribacter pedis</name>
    <dbReference type="NCBI Taxonomy" id="442870"/>
    <lineage>
        <taxon>Bacteria</taxon>
        <taxon>Pseudomonadati</taxon>
        <taxon>Acidobacteriota</taxon>
        <taxon>Holophagae</taxon>
        <taxon>Acanthopleuribacterales</taxon>
        <taxon>Acanthopleuribacteraceae</taxon>
        <taxon>Acanthopleuribacter</taxon>
    </lineage>
</organism>
<evidence type="ECO:0000256" key="11">
    <source>
        <dbReference type="RuleBase" id="RU003357"/>
    </source>
</evidence>
<dbReference type="Pfam" id="PF00593">
    <property type="entry name" value="TonB_dep_Rec_b-barrel"/>
    <property type="match status" value="2"/>
</dbReference>
<evidence type="ECO:0000256" key="10">
    <source>
        <dbReference type="PROSITE-ProRule" id="PRU01360"/>
    </source>
</evidence>
<dbReference type="CDD" id="cd01347">
    <property type="entry name" value="ligand_gated_channel"/>
    <property type="match status" value="1"/>
</dbReference>
<proteinExistence type="inferred from homology"/>
<evidence type="ECO:0000256" key="2">
    <source>
        <dbReference type="ARBA" id="ARBA00022448"/>
    </source>
</evidence>
<comment type="caution">
    <text evidence="14">The sequence shown here is derived from an EMBL/GenBank/DDBJ whole genome shotgun (WGS) entry which is preliminary data.</text>
</comment>
<evidence type="ECO:0000256" key="4">
    <source>
        <dbReference type="ARBA" id="ARBA00022692"/>
    </source>
</evidence>
<dbReference type="Gene3D" id="2.60.40.1120">
    <property type="entry name" value="Carboxypeptidase-like, regulatory domain"/>
    <property type="match status" value="1"/>
</dbReference>
<dbReference type="RefSeq" id="WP_207860388.1">
    <property type="nucleotide sequence ID" value="NZ_JAFREP010000017.1"/>
</dbReference>
<evidence type="ECO:0000259" key="12">
    <source>
        <dbReference type="Pfam" id="PF00593"/>
    </source>
</evidence>
<keyword evidence="2 10" id="KW-0813">Transport</keyword>
<dbReference type="PROSITE" id="PS52016">
    <property type="entry name" value="TONB_DEPENDENT_REC_3"/>
    <property type="match status" value="1"/>
</dbReference>
<keyword evidence="8 14" id="KW-0675">Receptor</keyword>
<dbReference type="InterPro" id="IPR013784">
    <property type="entry name" value="Carb-bd-like_fold"/>
</dbReference>
<keyword evidence="7 10" id="KW-0472">Membrane</keyword>
<dbReference type="InterPro" id="IPR036942">
    <property type="entry name" value="Beta-barrel_TonB_sf"/>
</dbReference>
<dbReference type="Gene3D" id="2.40.170.20">
    <property type="entry name" value="TonB-dependent receptor, beta-barrel domain"/>
    <property type="match status" value="1"/>
</dbReference>
<keyword evidence="5" id="KW-0732">Signal</keyword>
<dbReference type="AlphaFoldDB" id="A0A8J7QB57"/>
<dbReference type="Gene3D" id="2.170.130.10">
    <property type="entry name" value="TonB-dependent receptor, plug domain"/>
    <property type="match status" value="1"/>
</dbReference>
<keyword evidence="4 10" id="KW-0812">Transmembrane</keyword>
<dbReference type="GO" id="GO:0030246">
    <property type="term" value="F:carbohydrate binding"/>
    <property type="evidence" value="ECO:0007669"/>
    <property type="project" value="InterPro"/>
</dbReference>
<name>A0A8J7QB57_9BACT</name>
<keyword evidence="6 11" id="KW-0798">TonB box</keyword>
<dbReference type="InterPro" id="IPR000531">
    <property type="entry name" value="Beta-barrel_TonB"/>
</dbReference>
<sequence>MLRWSKIGVLGALFLSGLPLLAQGQVIGKVLTAAGRQPDVQITLRNASGAVQKSTVSDQRGSFRFRDLDADTYILNFSGDGLETYVRDNVVVPDGQIVVIEVTMEPTSSLVNVLRVASASRRAERIVEAPAAVSFVSAQDISAQSGHNQFPRILQNKPGVEIAQSGIYDFNLNTRGFNSSLNRRILTLVDGRDVSTTLLGNPEWSAMATNLDEVENIELVRGPGSALYGANAFNGVLNITTKRPVDSLGGWFSLTGGELDTKRAELRYAGEFGFGWSYRVTGSWTESDTWTQSRNSLDSLEYAGLDAGDLEAFSVEEGFESTILSARFDKEFLQGWVFSVEVGTTTVENPTAVTGIGRVQINEVERPYFRSSFSTNNWEFSFWRYERDTPEGQTALANGAVFYEDSYNQQLEIQANYDFFDERLLVTFGGSYSEQEVDTATPAGNQSLISSVQDGDQQAVYAQATIKLTDQFDFILAGRYDESSLIDSQFSPKGGLVWKLNTNNTVRFTYNEAFQAPTYSEFFLRAPTTTVPYQAVVAGVAQNLAAAGVPVTPEQLIQLVGWQNGPGLGFGNTDLEPEEVTSFELGYKGVINEKLFLTVDLFSSNLKNFVSDLSSLPVPGVPGYQMTQADQQRITAAFGPQLAPLVIGGLVQGLGAVGTGFTNYSSAAFGGIGENNLAEGQPFATFTYQNAGEVDTEGFDIGVQYFFDDNWSFLGNVSWFDFDVVSGNAATLVPNAPETKYNLGVSYKDARWNGSLNYRWVDDFFWSAGVFEGEVPSYDIIDLILSYNVLESLRFELNASNVTDEEHFEIFGGSLIGRRIHFTANYRF</sequence>
<dbReference type="GO" id="GO:0009279">
    <property type="term" value="C:cell outer membrane"/>
    <property type="evidence" value="ECO:0007669"/>
    <property type="project" value="UniProtKB-SubCell"/>
</dbReference>
<dbReference type="GO" id="GO:0044718">
    <property type="term" value="P:siderophore transmembrane transport"/>
    <property type="evidence" value="ECO:0007669"/>
    <property type="project" value="TreeGrafter"/>
</dbReference>